<sequence>MAITEDNNWISTLQDDDFVLPTPRELIQRIQACCTLRVKEDIIFLEKKNVQRAKEGARVNQPIKNTANAIATKDPTSELTFKQEDLGQETPVSFHSLSRSVHQLPRPPRITTPTARYSPDDDDDDSDNGGTWKIKKPIVTTSSPQRPLTTQTENPTGTRTANDTAHQSARLPKVPSKDSPKPASYHRIPSTSIDAGADGWGSRPPPTKIYDQFEKFFPKHGIDPSVIQATSKKISPTVAGSLAPMPLPQPPATVNDDEAHIGTNKFNWIRGELIGKGTYGRVYLAMNATAGEMMAVRQFELSQTLNRKDDSRQEGIIQELRTKSKALQELDHPHIMKYLGLEEAPSILSIFLEYVPGGSIGDSLRKLGKFDDNVTRSFTGQILSGLEYLHSKGINHRNLKADNVLVEMSGMCKISDYGFSKLIEDLHGTATTTMQGNIMFWMPPEFISAQKVYSYKMDIWSMGCVVLEMWLATRPWVGDDIVAVMFKLYRSKQAPPIPEGVVLSEEADDFRRKCFAINPDERPSAADLRQHPYVILPPGWVFAGFT</sequence>
<dbReference type="AlphaFoldDB" id="A0A067SJ19"/>
<feature type="region of interest" description="Disordered" evidence="5">
    <location>
        <begin position="96"/>
        <end position="206"/>
    </location>
</feature>
<feature type="compositionally biased region" description="Polar residues" evidence="5">
    <location>
        <begin position="139"/>
        <end position="167"/>
    </location>
</feature>
<evidence type="ECO:0000256" key="5">
    <source>
        <dbReference type="SAM" id="MobiDB-lite"/>
    </source>
</evidence>
<organism evidence="7 8">
    <name type="scientific">Galerina marginata (strain CBS 339.88)</name>
    <dbReference type="NCBI Taxonomy" id="685588"/>
    <lineage>
        <taxon>Eukaryota</taxon>
        <taxon>Fungi</taxon>
        <taxon>Dikarya</taxon>
        <taxon>Basidiomycota</taxon>
        <taxon>Agaricomycotina</taxon>
        <taxon>Agaricomycetes</taxon>
        <taxon>Agaricomycetidae</taxon>
        <taxon>Agaricales</taxon>
        <taxon>Agaricineae</taxon>
        <taxon>Strophariaceae</taxon>
        <taxon>Galerina</taxon>
    </lineage>
</organism>
<dbReference type="Pfam" id="PF00069">
    <property type="entry name" value="Pkinase"/>
    <property type="match status" value="1"/>
</dbReference>
<evidence type="ECO:0000256" key="2">
    <source>
        <dbReference type="ARBA" id="ARBA00022741"/>
    </source>
</evidence>
<keyword evidence="3" id="KW-0418">Kinase</keyword>
<dbReference type="InterPro" id="IPR050538">
    <property type="entry name" value="MAP_kinase_kinase_kinase"/>
</dbReference>
<dbReference type="InterPro" id="IPR011009">
    <property type="entry name" value="Kinase-like_dom_sf"/>
</dbReference>
<evidence type="ECO:0000256" key="1">
    <source>
        <dbReference type="ARBA" id="ARBA00022679"/>
    </source>
</evidence>
<accession>A0A067SJ19</accession>
<keyword evidence="8" id="KW-1185">Reference proteome</keyword>
<dbReference type="SUPFAM" id="SSF56112">
    <property type="entry name" value="Protein kinase-like (PK-like)"/>
    <property type="match status" value="1"/>
</dbReference>
<dbReference type="GO" id="GO:0005524">
    <property type="term" value="F:ATP binding"/>
    <property type="evidence" value="ECO:0007669"/>
    <property type="project" value="UniProtKB-KW"/>
</dbReference>
<dbReference type="OrthoDB" id="266718at2759"/>
<dbReference type="GO" id="GO:0004672">
    <property type="term" value="F:protein kinase activity"/>
    <property type="evidence" value="ECO:0007669"/>
    <property type="project" value="InterPro"/>
</dbReference>
<keyword evidence="1" id="KW-0808">Transferase</keyword>
<evidence type="ECO:0000313" key="7">
    <source>
        <dbReference type="EMBL" id="KDR67734.1"/>
    </source>
</evidence>
<dbReference type="HOGENOM" id="CLU_498781_0_0_1"/>
<dbReference type="PROSITE" id="PS50011">
    <property type="entry name" value="PROTEIN_KINASE_DOM"/>
    <property type="match status" value="1"/>
</dbReference>
<evidence type="ECO:0000256" key="4">
    <source>
        <dbReference type="ARBA" id="ARBA00022840"/>
    </source>
</evidence>
<dbReference type="EMBL" id="KL142413">
    <property type="protein sequence ID" value="KDR67734.1"/>
    <property type="molecule type" value="Genomic_DNA"/>
</dbReference>
<reference evidence="8" key="1">
    <citation type="journal article" date="2014" name="Proc. Natl. Acad. Sci. U.S.A.">
        <title>Extensive sampling of basidiomycete genomes demonstrates inadequacy of the white-rot/brown-rot paradigm for wood decay fungi.</title>
        <authorList>
            <person name="Riley R."/>
            <person name="Salamov A.A."/>
            <person name="Brown D.W."/>
            <person name="Nagy L.G."/>
            <person name="Floudas D."/>
            <person name="Held B.W."/>
            <person name="Levasseur A."/>
            <person name="Lombard V."/>
            <person name="Morin E."/>
            <person name="Otillar R."/>
            <person name="Lindquist E.A."/>
            <person name="Sun H."/>
            <person name="LaButti K.M."/>
            <person name="Schmutz J."/>
            <person name="Jabbour D."/>
            <person name="Luo H."/>
            <person name="Baker S.E."/>
            <person name="Pisabarro A.G."/>
            <person name="Walton J.D."/>
            <person name="Blanchette R.A."/>
            <person name="Henrissat B."/>
            <person name="Martin F."/>
            <person name="Cullen D."/>
            <person name="Hibbett D.S."/>
            <person name="Grigoriev I.V."/>
        </authorList>
    </citation>
    <scope>NUCLEOTIDE SEQUENCE [LARGE SCALE GENOMIC DNA]</scope>
    <source>
        <strain evidence="8">CBS 339.88</strain>
    </source>
</reference>
<keyword evidence="2" id="KW-0547">Nucleotide-binding</keyword>
<dbReference type="GO" id="GO:0000165">
    <property type="term" value="P:MAPK cascade"/>
    <property type="evidence" value="ECO:0007669"/>
    <property type="project" value="UniProtKB-ARBA"/>
</dbReference>
<dbReference type="Gene3D" id="1.10.510.10">
    <property type="entry name" value="Transferase(Phosphotransferase) domain 1"/>
    <property type="match status" value="1"/>
</dbReference>
<dbReference type="InterPro" id="IPR000719">
    <property type="entry name" value="Prot_kinase_dom"/>
</dbReference>
<gene>
    <name evidence="7" type="ORF">GALMADRAFT_258023</name>
</gene>
<protein>
    <recommendedName>
        <fullName evidence="6">Protein kinase domain-containing protein</fullName>
    </recommendedName>
</protein>
<dbReference type="PANTHER" id="PTHR48016:SF48">
    <property type="entry name" value="SERINE_THREONINE-PROTEIN KINASE BCK1_SLK1_SSP31"/>
    <property type="match status" value="1"/>
</dbReference>
<proteinExistence type="predicted"/>
<dbReference type="STRING" id="685588.A0A067SJ19"/>
<keyword evidence="4" id="KW-0067">ATP-binding</keyword>
<evidence type="ECO:0000256" key="3">
    <source>
        <dbReference type="ARBA" id="ARBA00022777"/>
    </source>
</evidence>
<dbReference type="PANTHER" id="PTHR48016">
    <property type="entry name" value="MAP KINASE KINASE KINASE SSK2-RELATED-RELATED"/>
    <property type="match status" value="1"/>
</dbReference>
<name>A0A067SJ19_GALM3</name>
<evidence type="ECO:0000313" key="8">
    <source>
        <dbReference type="Proteomes" id="UP000027222"/>
    </source>
</evidence>
<dbReference type="Proteomes" id="UP000027222">
    <property type="component" value="Unassembled WGS sequence"/>
</dbReference>
<feature type="domain" description="Protein kinase" evidence="6">
    <location>
        <begin position="268"/>
        <end position="534"/>
    </location>
</feature>
<evidence type="ECO:0000259" key="6">
    <source>
        <dbReference type="PROSITE" id="PS50011"/>
    </source>
</evidence>